<keyword evidence="29 32" id="KW-0899">Viral immunoevasion</keyword>
<evidence type="ECO:0000256" key="1">
    <source>
        <dbReference type="ARBA" id="ARBA00004402"/>
    </source>
</evidence>
<feature type="region of interest" description="V5" evidence="32">
    <location>
        <begin position="450"/>
        <end position="460"/>
    </location>
</feature>
<sequence>MRVMGTRRNWQQWWIWGILGFWVLMMCNARNAKKLWVTVYYGVPVWKEAKTTLFCASDAKAYSKEVHNIWATHACVPTDPNPQEMKLENVTENFNMWKNDMVDQMHEDIISLWDQSLKPCVKLTPLCVTLNCTNYNGSSKANDSNVNITSDNGEYGVKNCSFNITTELRDKKKQEYALFYRSDIIPLNNTSDENGEYRLINCNTSAITQACPKVSFDPIPIHYCAPAGYAILKCNNKTFNGTGSCNNVSTVQCTHGIKPVVSTQLLLNGSLAEEDIIIRSENLTDNVKTIIVHLNKSVEINCTRPNNNTRKSVRIGPGQTFYATGEIIGNIRQAHCNIRGEEWNKALEEVRKKLKQHFHKNITFAPSSGGDPEITTHSFNCRGEFFYCNTSRLFNNTTSNETITLPCKIKQFINMWQGVGRAMYAPPIAGSITCNSSITGILLTRDGGNNSSGTETFRPGGGDMRDNWRSELYKYKVVEIKPLGIAPTDAKRRVVEREKRAVGLGAVFLGFLGAAGSTMGAASIALTVQARQLLSGIVQQQSNLLRAIEAQQHMLQLTVWGIKQLQARVLAIERYLEDQQLLGIWGCSGKLICTTDVPWNVSWSNRTQEDIWSNMTWMEWEKEISNYTNTIYWLLEESQIQQERNEKDLLALDSWNNLWNWFGITKWLWYIKIFIMIVGGLIGLRIIFAVLSIVNRVRQGYSPLSFQTLTPHPRGPDRLGRIEEEGGEQDRNRSIRLVSGFLSLAWDDLRSLCLFSYHHLRDFILIVVRAVELLGRSNLRGLQRGWEILKYLGSLVQYWGLELKKSAISLYNTIAITVAEGTDRIIELVQGIGNAIRNIPRRIRQGFEAALQ</sequence>
<dbReference type="GO" id="GO:0020002">
    <property type="term" value="C:host cell plasma membrane"/>
    <property type="evidence" value="ECO:0007669"/>
    <property type="project" value="UniProtKB-SubCell"/>
</dbReference>
<comment type="subcellular location">
    <subcellularLocation>
        <location evidence="3">Host cell membrane</location>
        <topology evidence="3">Peripheral membrane protein</topology>
    </subcellularLocation>
    <subcellularLocation>
        <location evidence="1">Host cell membrane</location>
        <topology evidence="1">Single-pass type I membrane protein</topology>
    </subcellularLocation>
    <subcellularLocation>
        <location evidence="2">Host endosome membrane</location>
        <topology evidence="2">Peripheral membrane protein</topology>
    </subcellularLocation>
    <subcellularLocation>
        <location evidence="5">Host endosome membrane</location>
        <topology evidence="5">Single-pass type I membrane protein</topology>
    </subcellularLocation>
    <subcellularLocation>
        <location evidence="6">Virion membrane</location>
        <topology evidence="6">Peripheral membrane protein</topology>
    </subcellularLocation>
    <subcellularLocation>
        <location evidence="4">Virion membrane</location>
        <topology evidence="4">Single-pass type I membrane protein</topology>
    </subcellularLocation>
</comment>
<feature type="region of interest" description="MPER; binding to GalCer" evidence="32">
    <location>
        <begin position="651"/>
        <end position="672"/>
    </location>
</feature>
<evidence type="ECO:0000256" key="10">
    <source>
        <dbReference type="ARBA" id="ARBA00022570"/>
    </source>
</evidence>
<gene>
    <name evidence="32 36" type="primary">env</name>
</gene>
<evidence type="ECO:0000256" key="15">
    <source>
        <dbReference type="ARBA" id="ARBA00022703"/>
    </source>
</evidence>
<accession>B0YUL3</accession>
<comment type="domain">
    <text evidence="32">The YXXL motif is involved in determining the exact site of viral release at the surface of infected mononuclear cells and promotes endocytosis. YXXL and di-leucine endocytosis motifs interact directly or indirectly with the clathrin adapter complexes, opperate independently, and their activities are not additive.</text>
</comment>
<keyword evidence="14 32" id="KW-0812">Transmembrane</keyword>
<evidence type="ECO:0000256" key="18">
    <source>
        <dbReference type="ARBA" id="ARBA00022844"/>
    </source>
</evidence>
<feature type="domain" description="Retroviral envelope protein GP41-like" evidence="35">
    <location>
        <begin position="519"/>
        <end position="709"/>
    </location>
</feature>
<comment type="domain">
    <text evidence="32 33">The 17 amino acids long immunosuppressive region is present in many retroviral envelope proteins. Synthetic peptides derived from this relatively conserved sequence inhibit immune function in vitro and in vivo.</text>
</comment>
<evidence type="ECO:0000313" key="36">
    <source>
        <dbReference type="EMBL" id="ABW95492.1"/>
    </source>
</evidence>
<dbReference type="InterPro" id="IPR037527">
    <property type="entry name" value="Gp160"/>
</dbReference>
<dbReference type="SUPFAM" id="SSF56502">
    <property type="entry name" value="gp120 core"/>
    <property type="match status" value="2"/>
</dbReference>
<dbReference type="GO" id="GO:0016020">
    <property type="term" value="C:membrane"/>
    <property type="evidence" value="ECO:0007669"/>
    <property type="project" value="UniProtKB-UniRule"/>
</dbReference>
<keyword evidence="9 32" id="KW-1032">Host cell membrane</keyword>
<dbReference type="GO" id="GO:0055036">
    <property type="term" value="C:virion membrane"/>
    <property type="evidence" value="ECO:0007669"/>
    <property type="project" value="UniProtKB-SubCell"/>
</dbReference>
<keyword evidence="19 32" id="KW-1043">Host membrane</keyword>
<keyword evidence="27 32" id="KW-1015">Disulfide bond</keyword>
<keyword evidence="31 32" id="KW-1160">Virus entry into host cell</keyword>
<evidence type="ECO:0000256" key="23">
    <source>
        <dbReference type="ARBA" id="ARBA00023046"/>
    </source>
</evidence>
<comment type="domain">
    <text evidence="32">The membrane proximal external region (MPER) present in gp41 is a tryptophan-rich region recognized by the antibodies 2F5, Z13, and 4E10. MPER seems to play a role in fusion.</text>
</comment>
<dbReference type="Pfam" id="PF00517">
    <property type="entry name" value="GP41"/>
    <property type="match status" value="1"/>
</dbReference>
<comment type="domain">
    <text evidence="32">The CD4-binding region is targeted by the antibody b12.</text>
</comment>
<dbReference type="HAMAP" id="MF_04083">
    <property type="entry name" value="HIV_ENV"/>
    <property type="match status" value="1"/>
</dbReference>
<evidence type="ECO:0000256" key="14">
    <source>
        <dbReference type="ARBA" id="ARBA00022692"/>
    </source>
</evidence>
<keyword evidence="17 32" id="KW-1161">Viral attachment to host cell</keyword>
<feature type="region of interest" description="Fusion peptide" evidence="32">
    <location>
        <begin position="501"/>
        <end position="521"/>
    </location>
</feature>
<evidence type="ECO:0000256" key="17">
    <source>
        <dbReference type="ARBA" id="ARBA00022804"/>
    </source>
</evidence>
<dbReference type="GO" id="GO:1903908">
    <property type="term" value="P:positive regulation of plasma membrane raft polarization"/>
    <property type="evidence" value="ECO:0007669"/>
    <property type="project" value="UniProtKB-UniRule"/>
</dbReference>
<dbReference type="SUPFAM" id="SSF58069">
    <property type="entry name" value="Virus ectodomain"/>
    <property type="match status" value="1"/>
</dbReference>
<evidence type="ECO:0000256" key="29">
    <source>
        <dbReference type="ARBA" id="ARBA00023280"/>
    </source>
</evidence>
<evidence type="ECO:0000256" key="22">
    <source>
        <dbReference type="ARBA" id="ARBA00022989"/>
    </source>
</evidence>
<dbReference type="GO" id="GO:0075512">
    <property type="term" value="P:clathrin-dependent endocytosis of virus by host cell"/>
    <property type="evidence" value="ECO:0007669"/>
    <property type="project" value="UniProtKB-UniRule"/>
</dbReference>
<evidence type="ECO:0000259" key="35">
    <source>
        <dbReference type="Pfam" id="PF00517"/>
    </source>
</evidence>
<evidence type="ECO:0000256" key="7">
    <source>
        <dbReference type="ARBA" id="ARBA00022506"/>
    </source>
</evidence>
<feature type="disulfide bond" evidence="32">
    <location>
        <begin position="224"/>
        <end position="253"/>
    </location>
</feature>
<evidence type="ECO:0000256" key="13">
    <source>
        <dbReference type="ARBA" id="ARBA00022685"/>
    </source>
</evidence>
<dbReference type="FunFam" id="2.170.40.20:FF:000003">
    <property type="entry name" value="Envelope glycoprotein gp160"/>
    <property type="match status" value="1"/>
</dbReference>
<evidence type="ECO:0000256" key="31">
    <source>
        <dbReference type="ARBA" id="ARBA00023296"/>
    </source>
</evidence>
<evidence type="ECO:0000256" key="21">
    <source>
        <dbReference type="ARBA" id="ARBA00022890"/>
    </source>
</evidence>
<protein>
    <recommendedName>
        <fullName evidence="32">Envelope glycoprotein gp160</fullName>
    </recommendedName>
    <alternativeName>
        <fullName evidence="32">Env polyprotein</fullName>
    </alternativeName>
    <component>
        <recommendedName>
            <fullName evidence="32">Surface protein gp120</fullName>
            <shortName evidence="32">SU</shortName>
        </recommendedName>
        <alternativeName>
            <fullName evidence="32">Glycoprotein 120</fullName>
            <shortName evidence="32">gp120</shortName>
        </alternativeName>
    </component>
    <component>
        <recommendedName>
            <fullName evidence="32">Transmembrane protein gp41</fullName>
            <shortName evidence="32">TM</shortName>
        </recommendedName>
        <alternativeName>
            <fullName evidence="32">Glycoprotein 41</fullName>
            <shortName evidence="32">gp41</shortName>
        </alternativeName>
    </component>
</protein>
<comment type="PTM">
    <text evidence="32">Palmitoylation of the transmembrane protein and of Env polyprotein (prior to its proteolytic cleavage) is essential for their association with host cell membrane lipid rafts. Palmitoylation is therefore required for envelope trafficking to classical lipid rafts, but not for viral replication.</text>
</comment>
<dbReference type="GO" id="GO:0005198">
    <property type="term" value="F:structural molecule activity"/>
    <property type="evidence" value="ECO:0007669"/>
    <property type="project" value="UniProtKB-UniRule"/>
</dbReference>
<evidence type="ECO:0000256" key="26">
    <source>
        <dbReference type="ARBA" id="ARBA00023139"/>
    </source>
</evidence>
<feature type="region of interest" description="CD4-binding loop" evidence="32">
    <location>
        <begin position="367"/>
        <end position="377"/>
    </location>
</feature>
<evidence type="ECO:0000256" key="20">
    <source>
        <dbReference type="ARBA" id="ARBA00022879"/>
    </source>
</evidence>
<keyword evidence="25 32" id="KW-0472">Membrane</keyword>
<keyword evidence="13 32" id="KW-0165">Cleavage on pair of basic residues</keyword>
<dbReference type="FunFam" id="1.10.287.210:FF:000001">
    <property type="entry name" value="Envelope glycoprotein gp160"/>
    <property type="match status" value="1"/>
</dbReference>
<evidence type="ECO:0000256" key="12">
    <source>
        <dbReference type="ARBA" id="ARBA00022595"/>
    </source>
</evidence>
<keyword evidence="15 32" id="KW-0053">Apoptosis</keyword>
<feature type="transmembrane region" description="Helical" evidence="33">
    <location>
        <begin position="501"/>
        <end position="526"/>
    </location>
</feature>
<evidence type="ECO:0000256" key="8">
    <source>
        <dbReference type="ARBA" id="ARBA00022510"/>
    </source>
</evidence>
<organismHost>
    <name type="scientific">Homo sapiens</name>
    <name type="common">Human</name>
    <dbReference type="NCBI Taxonomy" id="9606"/>
</organismHost>
<dbReference type="Gene3D" id="2.170.40.20">
    <property type="entry name" value="Human immunodeficiency virus 1, Gp160, envelope glycoprotein"/>
    <property type="match status" value="2"/>
</dbReference>
<comment type="domain">
    <text evidence="32">Some of the most genetically diverse regions of the viral genome are present in Env. They are called variable regions 1 through 5 (V1 through V5). Coreceptor usage of gp120 is determined mainly by the primary structure of the third variable region (V3) in the outer domain of gp120. The sequence of V3 determines which coreceptor, CCR5 and/or CXCR4 (corresponding to R5/macrophage, X4/T cell and R5X4/T cell and macrophage tropism), is used to trigger the fusion potential of the Env complex, and hence which cells the virus can infect. Binding to CCR5 involves a region adjacent in addition to V3.</text>
</comment>
<evidence type="ECO:0000256" key="3">
    <source>
        <dbReference type="ARBA" id="ARBA00004505"/>
    </source>
</evidence>
<comment type="function">
    <text evidence="32">Transmembrane protein gp41: Acts as a class I viral fusion protein. Under the current model, the protein has at least 3 conformational states: pre-fusion native state, pre-hairpin intermediate state, and post-fusion hairpin state. During fusion of viral and target intracellular membranes, the coiled coil regions (heptad repeats) assume a trimer-of-hairpins structure, positioning the fusion peptide in close proximity to the C-terminal region of the ectodomain. The formation of this structure appears to drive apposition and subsequent fusion of viral and target cell membranes. Complete fusion occurs in host cell endosomes and is dynamin-dependent, however some lipid transfer might occur at the plasma membrane. The virus undergoes clathrin-dependent internalization long before endosomal fusion, thus minimizing the surface exposure of conserved viral epitopes during fusion and reducing the efficacy of inhibitors targeting these epitopes. Membranes fusion leads to delivery of the nucleocapsid into the cytoplasm.</text>
</comment>
<evidence type="ECO:0000256" key="32">
    <source>
        <dbReference type="HAMAP-Rule" id="MF_04083"/>
    </source>
</evidence>
<feature type="coiled-coil region" evidence="32">
    <location>
        <begin position="622"/>
        <end position="656"/>
    </location>
</feature>
<comment type="function">
    <text evidence="32">Envelope glycoprotein gp160: Oligomerizes in the host endoplasmic reticulum into predominantly trimers. In a second time, gp160 transits in the host Golgi, where glycosylation is completed. The precursor is then proteolytically cleaved in the trans-Golgi and thereby activated by cellular furin or furin-like proteases to produce gp120 and gp41.</text>
</comment>
<feature type="region of interest" description="Immunosuppression" evidence="32">
    <location>
        <begin position="563"/>
        <end position="581"/>
    </location>
</feature>
<dbReference type="Gene3D" id="1.10.287.210">
    <property type="match status" value="1"/>
</dbReference>
<dbReference type="GO" id="GO:0019031">
    <property type="term" value="C:viral envelope"/>
    <property type="evidence" value="ECO:0007669"/>
    <property type="project" value="UniProtKB-KW"/>
</dbReference>
<feature type="disulfide bond" evidence="32">
    <location>
        <begin position="234"/>
        <end position="245"/>
    </location>
</feature>
<evidence type="ECO:0000256" key="4">
    <source>
        <dbReference type="ARBA" id="ARBA00004563"/>
    </source>
</evidence>
<evidence type="ECO:0000256" key="27">
    <source>
        <dbReference type="ARBA" id="ARBA00023157"/>
    </source>
</evidence>
<keyword evidence="23 32" id="KW-1039">Host endosome</keyword>
<evidence type="ECO:0000256" key="30">
    <source>
        <dbReference type="ARBA" id="ARBA00023288"/>
    </source>
</evidence>
<dbReference type="GO" id="GO:0052031">
    <property type="term" value="P:symbiont-mediated perturbation of host defense response"/>
    <property type="evidence" value="ECO:0007669"/>
    <property type="project" value="UniProtKB-UniRule"/>
</dbReference>
<dbReference type="GO" id="GO:0044175">
    <property type="term" value="C:host cell endosome membrane"/>
    <property type="evidence" value="ECO:0007669"/>
    <property type="project" value="UniProtKB-SubCell"/>
</dbReference>
<comment type="PTM">
    <text evidence="32">Specific enzymatic cleavages in vivo yield mature proteins. Envelope glycoproteins are synthesized as a inactive precursor that is heavily N-glycosylated and processed likely by host cell furin in the Golgi to yield the mature SU and TM proteins. The cleavage site between SU and TM requires the minimal sequence [KR]-X-[KR]-R. About 2 of the 9 disulfide bonds of gp41 are reduced by P4HB/PDI, following binding to CD4 receptor.</text>
</comment>
<feature type="disulfide bond" evidence="32">
    <location>
        <begin position="55"/>
        <end position="75"/>
    </location>
</feature>
<dbReference type="GO" id="GO:0019064">
    <property type="term" value="P:fusion of virus membrane with host plasma membrane"/>
    <property type="evidence" value="ECO:0007669"/>
    <property type="project" value="UniProtKB-UniRule"/>
</dbReference>
<feature type="short sequence motif" description="YXXL motif; contains endocytosis signal" evidence="32">
    <location>
        <begin position="701"/>
        <end position="704"/>
    </location>
</feature>
<keyword evidence="11 32" id="KW-0945">Host-virus interaction</keyword>
<keyword evidence="28 32" id="KW-0325">Glycoprotein</keyword>
<keyword evidence="26 32" id="KW-0564">Palmitate</keyword>
<feature type="transmembrane region" description="Helical" evidence="33">
    <location>
        <begin position="12"/>
        <end position="29"/>
    </location>
</feature>
<name>B0YUL3_HV1</name>
<evidence type="ECO:0000256" key="28">
    <source>
        <dbReference type="ARBA" id="ARBA00023180"/>
    </source>
</evidence>
<feature type="topological domain" description="Cytoplasmic" evidence="32">
    <location>
        <begin position="695"/>
        <end position="852"/>
    </location>
</feature>
<evidence type="ECO:0000256" key="19">
    <source>
        <dbReference type="ARBA" id="ARBA00022870"/>
    </source>
</evidence>
<keyword evidence="8 32" id="KW-1170">Fusion of virus membrane with host endosomal membrane</keyword>
<feature type="lipid moiety-binding region" description="S-palmitoyl cysteine; by host" evidence="32">
    <location>
        <position position="753"/>
    </location>
</feature>
<keyword evidence="10 32" id="KW-1165">Clathrin-mediated endocytosis of virus by host</keyword>
<keyword evidence="20 32" id="KW-0261">Viral envelope protein</keyword>
<dbReference type="GO" id="GO:0019082">
    <property type="term" value="P:viral protein processing"/>
    <property type="evidence" value="ECO:0007669"/>
    <property type="project" value="UniProtKB-UniRule"/>
</dbReference>
<evidence type="ECO:0000256" key="24">
    <source>
        <dbReference type="ARBA" id="ARBA00023054"/>
    </source>
</evidence>
<dbReference type="GO" id="GO:0019062">
    <property type="term" value="P:virion attachment to host cell"/>
    <property type="evidence" value="ECO:0007669"/>
    <property type="project" value="UniProtKB-UniRule"/>
</dbReference>
<feature type="chain" id="PRO_5023457255" description="Transmembrane protein gp41" evidence="32">
    <location>
        <begin position="501"/>
        <end position="852"/>
    </location>
</feature>
<comment type="subunit">
    <text evidence="32">The mature envelope protein (Env) consists of a homotrimer of non-covalently associated gp120-gp41 heterodimers. The resulting complex protrudes from the virus surface as a spike. There seems to be as few as 10 spikes on the average virion. Surface protein gp120 interacts with host CD4, CCR5 and CXCR4. Gp120 also interacts with the C-type lectins CD209/DC-SIGN and CLEC4M/DC-SIGNR (collectively referred to as DC-SIGN(R)). Gp120 and gp41 interact with GalCer. Gp120 interacts with host ITGA4/ITGB7 complex; on CD4+ T-cells, this interaction results in rapid activation of integrin ITGAL/LFA-1, which facilitates efficient cell-to-cell spreading of HIV-1. Gp120 interacts with cell-associated heparan sulfate; this interaction increases virus infectivity on permissive cells and may be involved in infection of CD4- cells.</text>
</comment>
<dbReference type="FunFam" id="2.170.40.20:FF:000001">
    <property type="entry name" value="Envelope glycoprotein gp160"/>
    <property type="match status" value="1"/>
</dbReference>
<proteinExistence type="inferred from homology"/>
<reference evidence="36" key="1">
    <citation type="journal article" date="2008" name="J. Virol.">
        <title>Deciphering human immunodeficiency virus type 1 transmission and early envelope diversification by single-genome amplification and sequencing.</title>
        <authorList>
            <person name="Salazar-Gonzalez J.F."/>
            <person name="Bailes E."/>
            <person name="Pham K.T."/>
            <person name="Salazar M.G."/>
            <person name="Guffey M.B."/>
            <person name="Keele B.F."/>
            <person name="Derdeyn C.A."/>
            <person name="Farmer P."/>
            <person name="Hunter E."/>
            <person name="Allen S."/>
            <person name="Manigart O."/>
            <person name="Mulenga J."/>
            <person name="Anderson J.A."/>
            <person name="Swanstrom R."/>
            <person name="Haynes B.F."/>
            <person name="Athreya G.S."/>
            <person name="Korber B.T."/>
            <person name="Sharp P.M."/>
            <person name="Shaw G.M."/>
            <person name="Hahn B.H."/>
        </authorList>
    </citation>
    <scope>NUCLEOTIDE SEQUENCE</scope>
    <source>
        <strain evidence="36">ZM206F_SGA_TA9</strain>
    </source>
</reference>
<evidence type="ECO:0000259" key="34">
    <source>
        <dbReference type="Pfam" id="PF00516"/>
    </source>
</evidence>
<keyword evidence="21 32" id="KW-1164">Virus endocytosis by host</keyword>
<comment type="PTM">
    <text evidence="32">Highly glycosylated by host. The high number of glycan on the protein is reffered to as 'glycan shield' because it contributes to hide protein sequence from adaptive immune system.</text>
</comment>
<dbReference type="EMBL" id="EU166473">
    <property type="protein sequence ID" value="ABW95492.1"/>
    <property type="molecule type" value="Genomic_DNA"/>
</dbReference>
<evidence type="ECO:0000256" key="33">
    <source>
        <dbReference type="RuleBase" id="RU363095"/>
    </source>
</evidence>
<keyword evidence="24 32" id="KW-0175">Coiled coil</keyword>
<keyword evidence="18 32" id="KW-0946">Virion</keyword>
<dbReference type="Pfam" id="PF00516">
    <property type="entry name" value="GP120"/>
    <property type="match status" value="1"/>
</dbReference>
<feature type="chain" id="PRO_5023457254" description="Envelope glycoprotein gp160" evidence="32">
    <location>
        <begin position="34"/>
        <end position="852"/>
    </location>
</feature>
<organism evidence="36">
    <name type="scientific">Human immunodeficiency virus type 1</name>
    <name type="common">HIV-1</name>
    <dbReference type="NCBI Taxonomy" id="11676"/>
    <lineage>
        <taxon>Viruses</taxon>
        <taxon>Riboviria</taxon>
        <taxon>Pararnavirae</taxon>
        <taxon>Artverviricota</taxon>
        <taxon>Revtraviricetes</taxon>
        <taxon>Ortervirales</taxon>
        <taxon>Retroviridae</taxon>
        <taxon>Orthoretrovirinae</taxon>
        <taxon>Lentivirus</taxon>
        <taxon>Lentivirus humimdef1</taxon>
    </lineage>
</organism>
<keyword evidence="12 32" id="KW-1162">Viral penetration into host cytoplasm</keyword>
<comment type="miscellaneous">
    <text evidence="32">HIV-1 lineages are divided in three main groups, M (for Major), O (for Outlier), and N (for New, or Non-M, Non-O). The vast majority of strains found worldwide belong to the group M. Group O seems to be endemic to and largely confined to Cameroon and neighboring countries in West Central Africa, where these viruses represent a small minority of HIV-1 strains. The group N is represented by a limited number of isolates from Cameroonian persons. The group M is further subdivided in 9 clades or subtypes (A to D, F to H, J and K).</text>
</comment>
<comment type="subcellular location">
    <molecule>Transmembrane protein gp41</molecule>
    <subcellularLocation>
        <location evidence="32">Virion membrane</location>
        <topology evidence="32">Single-pass type I membrane protein</topology>
    </subcellularLocation>
    <subcellularLocation>
        <location evidence="32">Host cell membrane</location>
        <topology evidence="32">Single-pass type I membrane protein</topology>
    </subcellularLocation>
    <subcellularLocation>
        <location evidence="32">Host endosome membrane</location>
        <topology evidence="32">Single-pass type I membrane protein</topology>
    </subcellularLocation>
    <text evidence="32">It is probably concentrated at the site of budding and incorporated into the virions possibly by contacts between the cytoplasmic tail of Env and the N-terminus of Gag.</text>
</comment>
<feature type="site" description="Cleavage; by host furin" evidence="32">
    <location>
        <begin position="500"/>
        <end position="501"/>
    </location>
</feature>
<evidence type="ECO:0000256" key="16">
    <source>
        <dbReference type="ARBA" id="ARBA00022729"/>
    </source>
</evidence>
<keyword evidence="7 32" id="KW-1168">Fusion of virus membrane with host membrane</keyword>
<feature type="transmembrane region" description="Helical" evidence="33">
    <location>
        <begin position="667"/>
        <end position="694"/>
    </location>
</feature>
<keyword evidence="22 32" id="KW-1133">Transmembrane helix</keyword>
<comment type="miscellaneous">
    <text evidence="32">Inhibitors targeting HIV-1 viral envelope proteins are used as antiretroviral drugs. Attachment of virions to the cell surface via non-specific interactions and CD4 binding can be blocked by inhibitors that include cyanovirin-N, cyclotriazadisulfonamide analogs, PRO 2000, TNX 355 and PRO 542. In addition, BMS 806 can block CD4-induced conformational changes. Env interactions with the coreceptor molecules can be targeted by CCR5 antagonists including SCH-D, maraviroc (UK 427857) and aplaviroc (GW 873140), and the CXCR4 antagonist AMD 070. Fusion of viral and cellular membranes can be inhibited by peptides such as enfuvirtide and tifuvirtide (T 1249). Resistance to inhibitors associated with mutations in Env are observed. Most of the time, single mutations confer only a modest reduction in drug susceptibility. Combination of several mutations is usually required to develop a high-level drug resistance.</text>
</comment>
<dbReference type="CDD" id="cd09909">
    <property type="entry name" value="HIV-1-like_HR1-HR2"/>
    <property type="match status" value="1"/>
</dbReference>
<dbReference type="GO" id="GO:1903911">
    <property type="term" value="P:positive regulation of receptor clustering"/>
    <property type="evidence" value="ECO:0007669"/>
    <property type="project" value="UniProtKB-UniRule"/>
</dbReference>
<feature type="disulfide bond" evidence="32">
    <location>
        <begin position="587"/>
        <end position="593"/>
    </location>
</feature>
<feature type="domain" description="Human immunodeficiency virus 1 envelope glycoprotein Gp120" evidence="34">
    <location>
        <begin position="35"/>
        <end position="500"/>
    </location>
</feature>
<evidence type="ECO:0000256" key="9">
    <source>
        <dbReference type="ARBA" id="ARBA00022511"/>
    </source>
</evidence>
<evidence type="ECO:0000256" key="11">
    <source>
        <dbReference type="ARBA" id="ARBA00022581"/>
    </source>
</evidence>
<evidence type="ECO:0000256" key="6">
    <source>
        <dbReference type="ARBA" id="ARBA00004650"/>
    </source>
</evidence>
<evidence type="ECO:0000256" key="5">
    <source>
        <dbReference type="ARBA" id="ARBA00004578"/>
    </source>
</evidence>
<dbReference type="InterPro" id="IPR000328">
    <property type="entry name" value="GP41-like"/>
</dbReference>
<comment type="function">
    <text evidence="32">Surface protein gp120: Attaches the virus to the host lymphoid cell by binding to the primary receptor CD4. This interaction induces a structural rearrangement creating a high affinity binding site for a chemokine coreceptor like CXCR4 and/or CCR5. Acts as a ligand for CD209/DC-SIGN and CLEC4M/DC-SIGNR, which are respectively found on dendritic cells (DCs), and on endothelial cells of liver sinusoids and lymph node sinuses. These interactions allow capture of viral particles at mucosal surfaces by these cells and subsequent transmission to permissive cells. HIV subverts the migration properties of dendritic cells to gain access to CD4+ T-cells in lymph nodes. Virus transmission to permissive T-cells occurs either in trans (without DCs infection, through viral capture and transmission), or in cis (following DCs productive infection, through the usual CD4-gp120 interaction), thereby inducing a robust infection. In trans infection, bound virions remain infectious over days and it is proposed that they are not degraded, but protected in non-lysosomal acidic organelles within the DCs close to the cell membrane thus contributing to the viral infectious potential during DCs' migration from the periphery to the lymphoid tissues. On arrival at lymphoid tissues, intact virions recycle back to DCs' cell surface allowing virus transmission to CD4+ T-cells.</text>
</comment>
<dbReference type="InterPro" id="IPR036377">
    <property type="entry name" value="Gp120_core_sf"/>
</dbReference>
<comment type="subcellular location">
    <molecule>Surface protein gp120</molecule>
    <subcellularLocation>
        <location evidence="32">Virion membrane</location>
        <topology evidence="32">Peripheral membrane protein</topology>
    </subcellularLocation>
    <subcellularLocation>
        <location evidence="32">Host cell membrane</location>
        <topology evidence="32">Peripheral membrane protein</topology>
    </subcellularLocation>
    <subcellularLocation>
        <location evidence="32">Host endosome membrane</location>
        <topology evidence="32">Single-pass type I membrane protein</topology>
    </subcellularLocation>
    <text evidence="32">The surface protein is not anchored to the viral envelope, but associates with the extravirion surface through its binding to TM. It is probably concentrated at the site of budding and incorporated into the virions possibly by contacts between the cytoplasmic tail of Env and the N-terminus of Gag.</text>
</comment>
<keyword evidence="30 32" id="KW-0449">Lipoprotein</keyword>
<comment type="caution">
    <text evidence="32 33">Lacks conserved residue(s) required for the propagation of feature annotation.</text>
</comment>
<dbReference type="InterPro" id="IPR000777">
    <property type="entry name" value="HIV1_Gp120"/>
</dbReference>
<comment type="similarity">
    <text evidence="32">Belongs to the HIV-1 env protein family.</text>
</comment>
<keyword evidence="16 32" id="KW-0732">Signal</keyword>
<evidence type="ECO:0000256" key="25">
    <source>
        <dbReference type="ARBA" id="ARBA00023136"/>
    </source>
</evidence>
<evidence type="ECO:0000256" key="2">
    <source>
        <dbReference type="ARBA" id="ARBA00004433"/>
    </source>
</evidence>
<dbReference type="GO" id="GO:0039654">
    <property type="term" value="P:fusion of virus membrane with host endosome membrane"/>
    <property type="evidence" value="ECO:0007669"/>
    <property type="project" value="UniProtKB-UniRule"/>
</dbReference>
<dbReference type="Gene3D" id="1.20.5.490">
    <property type="entry name" value="Single helix bin"/>
    <property type="match status" value="1"/>
</dbReference>